<evidence type="ECO:0000313" key="4">
    <source>
        <dbReference type="EMBL" id="VAW28985.1"/>
    </source>
</evidence>
<proteinExistence type="predicted"/>
<dbReference type="EC" id="2.6.1.51" evidence="4"/>
<dbReference type="Pfam" id="PF00266">
    <property type="entry name" value="Aminotran_5"/>
    <property type="match status" value="1"/>
</dbReference>
<keyword evidence="4" id="KW-0032">Aminotransferase</keyword>
<dbReference type="GO" id="GO:0008453">
    <property type="term" value="F:alanine-glyoxylate transaminase activity"/>
    <property type="evidence" value="ECO:0007669"/>
    <property type="project" value="TreeGrafter"/>
</dbReference>
<dbReference type="PANTHER" id="PTHR21152:SF40">
    <property type="entry name" value="ALANINE--GLYOXYLATE AMINOTRANSFERASE"/>
    <property type="match status" value="1"/>
</dbReference>
<dbReference type="Gene3D" id="3.40.640.10">
    <property type="entry name" value="Type I PLP-dependent aspartate aminotransferase-like (Major domain)"/>
    <property type="match status" value="1"/>
</dbReference>
<dbReference type="InterPro" id="IPR015421">
    <property type="entry name" value="PyrdxlP-dep_Trfase_major"/>
</dbReference>
<feature type="domain" description="Aminotransferase class V" evidence="3">
    <location>
        <begin position="177"/>
        <end position="352"/>
    </location>
</feature>
<organism evidence="4">
    <name type="scientific">hydrothermal vent metagenome</name>
    <dbReference type="NCBI Taxonomy" id="652676"/>
    <lineage>
        <taxon>unclassified sequences</taxon>
        <taxon>metagenomes</taxon>
        <taxon>ecological metagenomes</taxon>
    </lineage>
</organism>
<dbReference type="InterPro" id="IPR000192">
    <property type="entry name" value="Aminotrans_V_dom"/>
</dbReference>
<dbReference type="GO" id="GO:0004760">
    <property type="term" value="F:L-serine-pyruvate transaminase activity"/>
    <property type="evidence" value="ECO:0007669"/>
    <property type="project" value="UniProtKB-EC"/>
</dbReference>
<name>A0A3B0UDC4_9ZZZZ</name>
<evidence type="ECO:0000259" key="3">
    <source>
        <dbReference type="Pfam" id="PF00266"/>
    </source>
</evidence>
<keyword evidence="4" id="KW-0670">Pyruvate</keyword>
<dbReference type="PANTHER" id="PTHR21152">
    <property type="entry name" value="AMINOTRANSFERASE CLASS V"/>
    <property type="match status" value="1"/>
</dbReference>
<dbReference type="EMBL" id="UOES01000492">
    <property type="protein sequence ID" value="VAW28985.1"/>
    <property type="molecule type" value="Genomic_DNA"/>
</dbReference>
<comment type="cofactor">
    <cofactor evidence="1">
        <name>pyridoxal 5'-phosphate</name>
        <dbReference type="ChEBI" id="CHEBI:597326"/>
    </cofactor>
</comment>
<dbReference type="InterPro" id="IPR015424">
    <property type="entry name" value="PyrdxlP-dep_Trfase"/>
</dbReference>
<dbReference type="SUPFAM" id="SSF53383">
    <property type="entry name" value="PLP-dependent transferases"/>
    <property type="match status" value="1"/>
</dbReference>
<protein>
    <submittedName>
        <fullName evidence="4">Serine--pyruvate aminotransferase</fullName>
        <ecNumber evidence="4">2.6.1.51</ecNumber>
    </submittedName>
</protein>
<reference evidence="4" key="1">
    <citation type="submission" date="2018-06" db="EMBL/GenBank/DDBJ databases">
        <authorList>
            <person name="Zhirakovskaya E."/>
        </authorList>
    </citation>
    <scope>NUCLEOTIDE SEQUENCE</scope>
</reference>
<dbReference type="SUPFAM" id="SSF55729">
    <property type="entry name" value="Acyl-CoA N-acyltransferases (Nat)"/>
    <property type="match status" value="1"/>
</dbReference>
<evidence type="ECO:0000256" key="2">
    <source>
        <dbReference type="ARBA" id="ARBA00022898"/>
    </source>
</evidence>
<gene>
    <name evidence="4" type="ORF">MNBD_BACTEROID06-1437</name>
</gene>
<dbReference type="InterPro" id="IPR015422">
    <property type="entry name" value="PyrdxlP-dep_Trfase_small"/>
</dbReference>
<dbReference type="Gene3D" id="3.90.1150.10">
    <property type="entry name" value="Aspartate Aminotransferase, domain 1"/>
    <property type="match status" value="1"/>
</dbReference>
<dbReference type="GO" id="GO:0019265">
    <property type="term" value="P:glycine biosynthetic process, by transamination of glyoxylate"/>
    <property type="evidence" value="ECO:0007669"/>
    <property type="project" value="TreeGrafter"/>
</dbReference>
<keyword evidence="2" id="KW-0663">Pyridoxal phosphate</keyword>
<dbReference type="GO" id="GO:0005777">
    <property type="term" value="C:peroxisome"/>
    <property type="evidence" value="ECO:0007669"/>
    <property type="project" value="TreeGrafter"/>
</dbReference>
<accession>A0A3B0UDC4</accession>
<dbReference type="InterPro" id="IPR016181">
    <property type="entry name" value="Acyl_CoA_acyltransferase"/>
</dbReference>
<keyword evidence="4" id="KW-0808">Transferase</keyword>
<evidence type="ECO:0000256" key="1">
    <source>
        <dbReference type="ARBA" id="ARBA00001933"/>
    </source>
</evidence>
<dbReference type="AlphaFoldDB" id="A0A3B0UDC4"/>
<sequence>SNKSHKLIDKFHNQNTYVICIKGCKLLGMIAIRDKRPFSLDYKLKNIESYLPGFKSIFEIRLLAVANKYRNTVIFTGILKKLFELALERGYDLGIISGTTRQIKLYYHIGLKSFGPLVGKSNALYQPMYITFDRAMDFKESSSIFKNKNTTIEKKVVLNYLPGPVSVVKGVVEAYSAKSDSHRGRQFMRDFNSLRKTLCERVNSEKVYILMGSGTLANDIISAQLSLLAGKGLVLINGEFGKRLEDHAARAKLNYETYSIADGQTFDIKELSGVIQESSGYSWLWVVHCETSTGVLNDVSSLCDLCGQHNIKLCLDSISAIGSCRVDLGGIYLASASSGKGIGSLPGLALVFSGEYAASDGKQFPRYFDLSYYDQKNGVPHTISSNAIYALSAAIENSDWNRRFVNVKRWSEHFHEKIDNLGFTILADTSCRAPHITTIILPEDISSMEFGRKMQSAGFLISYRSEYLLYKNYIQICFMGECEEPTNEFVNYFRKTRSDIKWRGRG</sequence>
<feature type="non-terminal residue" evidence="4">
    <location>
        <position position="1"/>
    </location>
</feature>
<dbReference type="Gene3D" id="3.40.630.30">
    <property type="match status" value="1"/>
</dbReference>